<evidence type="ECO:0000313" key="7">
    <source>
        <dbReference type="Proteomes" id="UP000250043"/>
    </source>
</evidence>
<organism evidence="6 7">
    <name type="scientific">Obba rivulosa</name>
    <dbReference type="NCBI Taxonomy" id="1052685"/>
    <lineage>
        <taxon>Eukaryota</taxon>
        <taxon>Fungi</taxon>
        <taxon>Dikarya</taxon>
        <taxon>Basidiomycota</taxon>
        <taxon>Agaricomycotina</taxon>
        <taxon>Agaricomycetes</taxon>
        <taxon>Polyporales</taxon>
        <taxon>Gelatoporiaceae</taxon>
        <taxon>Obba</taxon>
    </lineage>
</organism>
<dbReference type="OrthoDB" id="1938591at2759"/>
<feature type="compositionally biased region" description="Low complexity" evidence="4">
    <location>
        <begin position="262"/>
        <end position="279"/>
    </location>
</feature>
<feature type="compositionally biased region" description="Low complexity" evidence="4">
    <location>
        <begin position="403"/>
        <end position="418"/>
    </location>
</feature>
<name>A0A8E2J7D9_9APHY</name>
<feature type="compositionally biased region" description="Low complexity" evidence="4">
    <location>
        <begin position="63"/>
        <end position="86"/>
    </location>
</feature>
<dbReference type="Pfam" id="PF01388">
    <property type="entry name" value="ARID"/>
    <property type="match status" value="1"/>
</dbReference>
<dbReference type="GO" id="GO:0005634">
    <property type="term" value="C:nucleus"/>
    <property type="evidence" value="ECO:0007669"/>
    <property type="project" value="TreeGrafter"/>
</dbReference>
<evidence type="ECO:0000259" key="5">
    <source>
        <dbReference type="PROSITE" id="PS51011"/>
    </source>
</evidence>
<keyword evidence="1" id="KW-0805">Transcription regulation</keyword>
<feature type="domain" description="ARID" evidence="5">
    <location>
        <begin position="87"/>
        <end position="216"/>
    </location>
</feature>
<dbReference type="InterPro" id="IPR001606">
    <property type="entry name" value="ARID_dom"/>
</dbReference>
<protein>
    <recommendedName>
        <fullName evidence="5">ARID domain-containing protein</fullName>
    </recommendedName>
</protein>
<feature type="compositionally biased region" description="Polar residues" evidence="4">
    <location>
        <begin position="289"/>
        <end position="304"/>
    </location>
</feature>
<dbReference type="CDD" id="cd16100">
    <property type="entry name" value="ARID"/>
    <property type="match status" value="1"/>
</dbReference>
<dbReference type="Proteomes" id="UP000250043">
    <property type="component" value="Unassembled WGS sequence"/>
</dbReference>
<dbReference type="SUPFAM" id="SSF46774">
    <property type="entry name" value="ARID-like"/>
    <property type="match status" value="1"/>
</dbReference>
<feature type="compositionally biased region" description="Low complexity" evidence="4">
    <location>
        <begin position="1"/>
        <end position="17"/>
    </location>
</feature>
<evidence type="ECO:0000313" key="6">
    <source>
        <dbReference type="EMBL" id="OCH96516.1"/>
    </source>
</evidence>
<gene>
    <name evidence="6" type="ORF">OBBRIDRAFT_765320</name>
</gene>
<evidence type="ECO:0000256" key="2">
    <source>
        <dbReference type="ARBA" id="ARBA00023163"/>
    </source>
</evidence>
<feature type="region of interest" description="Disordered" evidence="4">
    <location>
        <begin position="220"/>
        <end position="422"/>
    </location>
</feature>
<dbReference type="AlphaFoldDB" id="A0A8E2J7D9"/>
<reference evidence="6 7" key="1">
    <citation type="submission" date="2016-07" db="EMBL/GenBank/DDBJ databases">
        <title>Draft genome of the white-rot fungus Obba rivulosa 3A-2.</title>
        <authorList>
            <consortium name="DOE Joint Genome Institute"/>
            <person name="Miettinen O."/>
            <person name="Riley R."/>
            <person name="Acob R."/>
            <person name="Barry K."/>
            <person name="Cullen D."/>
            <person name="De Vries R."/>
            <person name="Hainaut M."/>
            <person name="Hatakka A."/>
            <person name="Henrissat B."/>
            <person name="Hilden K."/>
            <person name="Kuo R."/>
            <person name="Labutti K."/>
            <person name="Lipzen A."/>
            <person name="Makela M.R."/>
            <person name="Sandor L."/>
            <person name="Spatafora J.W."/>
            <person name="Grigoriev I.V."/>
            <person name="Hibbett D.S."/>
        </authorList>
    </citation>
    <scope>NUCLEOTIDE SEQUENCE [LARGE SCALE GENOMIC DNA]</scope>
    <source>
        <strain evidence="6 7">3A-2</strain>
    </source>
</reference>
<feature type="region of interest" description="Disordered" evidence="4">
    <location>
        <begin position="1"/>
        <end position="90"/>
    </location>
</feature>
<dbReference type="PANTHER" id="PTHR13964:SF27">
    <property type="entry name" value="HAT-TRICK, ISOFORM D"/>
    <property type="match status" value="1"/>
</dbReference>
<keyword evidence="3" id="KW-0539">Nucleus</keyword>
<dbReference type="SMART" id="SM01014">
    <property type="entry name" value="ARID"/>
    <property type="match status" value="1"/>
</dbReference>
<dbReference type="EMBL" id="KV722330">
    <property type="protein sequence ID" value="OCH96516.1"/>
    <property type="molecule type" value="Genomic_DNA"/>
</dbReference>
<keyword evidence="7" id="KW-1185">Reference proteome</keyword>
<accession>A0A8E2J7D9</accession>
<evidence type="ECO:0000256" key="1">
    <source>
        <dbReference type="ARBA" id="ARBA00023015"/>
    </source>
</evidence>
<dbReference type="GO" id="GO:0000976">
    <property type="term" value="F:transcription cis-regulatory region binding"/>
    <property type="evidence" value="ECO:0007669"/>
    <property type="project" value="TreeGrafter"/>
</dbReference>
<proteinExistence type="predicted"/>
<dbReference type="PANTHER" id="PTHR13964">
    <property type="entry name" value="RBP-RELATED"/>
    <property type="match status" value="1"/>
</dbReference>
<keyword evidence="2" id="KW-0804">Transcription</keyword>
<evidence type="ECO:0000256" key="4">
    <source>
        <dbReference type="SAM" id="MobiDB-lite"/>
    </source>
</evidence>
<feature type="compositionally biased region" description="Basic and acidic residues" evidence="4">
    <location>
        <begin position="371"/>
        <end position="380"/>
    </location>
</feature>
<dbReference type="GO" id="GO:0006357">
    <property type="term" value="P:regulation of transcription by RNA polymerase II"/>
    <property type="evidence" value="ECO:0007669"/>
    <property type="project" value="TreeGrafter"/>
</dbReference>
<sequence>MAMLQAASIAKAANRSAPGGTSVPYFGGLSTAQPAAPPRHDPPQDVSAHAPSGLPDFQIPNHQQNPNAAAASSPVMLQQQQQQQQHQQRKRSFLNGLSNLMTHRNMPLPPALTGVPFPSGYDPNNSPWKNLEVSPLDIGIIRLAGKDIDLYRLWGMVQQAGGSQKITQSNMWHNLLPHLDLPEQLPNPHPNGQHSTAAVLAQYYKVLIGPFEEAYRKNYDPRATMAGRPPSGPQGMPMAGSPQRPGSMSGMPGAFPPNGAIPGPMGSTPSMMGMGPTPSQSLDPLAASASGSFTTPNLSHTPQIPQHAMGNGSHITPDARQGMQSTLSESLLGGPSISRSQSVGGYPFPPAASDASLDGDQDSESRKRKMRVSEEQDSKRARQKTGGSDGSDGHMSIGLDRNSVPPSSASAAGSAAPARTIRQPARRKIEYIPFARELDSHGGRDLDAVQKEYLRAARRPNKPLDDWGRVDIEALTMSLRSRLSTELSYALSTFTFISTMPGNHKDSGFPISQAPDLLDELLDLLEDLAFDGIDDASELEDPPGPHIWTYRELSNLLVEEGLKPFAGLKSYQGEKDPKLGPKQRPGDIILCAVNILRNLSNFPDNHEHLAKHDRFLPIIFRLCDLAPADPKGTPRPASSVLSLADLLVLRKDTVNILINVAGFVNLSSMSGSEASTLLSVRRAFETMACFLTDPVEAVPPFQSLMLHGMPPTVQQAKPSPLADVTLEALTRLLQPDDNRQLAAKAVPQEWLWETMEALVHRLPVADNDFQVIMRESWLAYIEKLVMAIYALAFLAPPPVKRRVKTDRRLGFTKVLLRFVKKFTLHATPEMRAWFSVAVRRAIEAMKLIDDADADSFDVSQQTSPTLTFGVGYGEHGEARMEKGMGLLSGYQEEITWGLMTHRDIDELIFQELESLVRIG</sequence>
<evidence type="ECO:0000256" key="3">
    <source>
        <dbReference type="ARBA" id="ARBA00023242"/>
    </source>
</evidence>
<dbReference type="InterPro" id="IPR036431">
    <property type="entry name" value="ARID_dom_sf"/>
</dbReference>
<dbReference type="Gene3D" id="1.10.150.60">
    <property type="entry name" value="ARID DNA-binding domain"/>
    <property type="match status" value="1"/>
</dbReference>
<dbReference type="InterPro" id="IPR051232">
    <property type="entry name" value="ARID/SWI1_ChromRemod"/>
</dbReference>
<dbReference type="PROSITE" id="PS51011">
    <property type="entry name" value="ARID"/>
    <property type="match status" value="1"/>
</dbReference>